<gene>
    <name evidence="6" type="ORF">E4099_02005</name>
</gene>
<evidence type="ECO:0000256" key="3">
    <source>
        <dbReference type="PROSITE-ProRule" id="PRU01331"/>
    </source>
</evidence>
<keyword evidence="2" id="KW-0436">Ligase</keyword>
<dbReference type="AlphaFoldDB" id="A0A4Z0HDA8"/>
<evidence type="ECO:0000313" key="6">
    <source>
        <dbReference type="EMBL" id="TGB18444.1"/>
    </source>
</evidence>
<dbReference type="InterPro" id="IPR036651">
    <property type="entry name" value="Gln_synt_N_sf"/>
</dbReference>
<protein>
    <submittedName>
        <fullName evidence="6">Glutamine synthetase</fullName>
    </submittedName>
</protein>
<dbReference type="SMART" id="SM01230">
    <property type="entry name" value="Gln-synt_C"/>
    <property type="match status" value="1"/>
</dbReference>
<evidence type="ECO:0000313" key="7">
    <source>
        <dbReference type="Proteomes" id="UP000297948"/>
    </source>
</evidence>
<evidence type="ECO:0000256" key="4">
    <source>
        <dbReference type="RuleBase" id="RU000384"/>
    </source>
</evidence>
<sequence>MDRLTAAGIHGTALTWVDNAGLTRVKGVPTARLAQAACQGVGMSPVFDVFLLDDSLTRSRHVHGPDGDLRLIPDLERLTVLAAQPGWAWAPVDRYDQQGEPHPVCQRRFTRRMADLARRRGLEVRMGFETEWVVTAAEAPESELRYAAAGPAYGMARLVELSDYLAALLEALHAQRVEVLQLHPEYAPGQFEISVAPAAPVGAADLCVLVRETIRAVSTRHGLAPAFGPVVRPGSVGNGGHLHFSLWRQGRNLHQGGEGPYGMTATGEAFLAGVLRELPALLAIGAPSPASYLRLEPSRWAGVFQCWGLENREAALRFIAAARDAPETANAEVKCFDPAANPYLASGAVIAAGLAGVDEDLRLPKPVAGDPAEVGTAPRLPTSLPEALAHFEQSAVLRAALGDPLFESVAAVRRAEAALFDGADPESIAAATRRRY</sequence>
<dbReference type="Gene3D" id="3.10.20.70">
    <property type="entry name" value="Glutamine synthetase, N-terminal domain"/>
    <property type="match status" value="1"/>
</dbReference>
<feature type="domain" description="GS catalytic" evidence="5">
    <location>
        <begin position="106"/>
        <end position="436"/>
    </location>
</feature>
<accession>A0A4Z0HDA8</accession>
<dbReference type="PANTHER" id="PTHR43785">
    <property type="entry name" value="GAMMA-GLUTAMYLPUTRESCINE SYNTHETASE"/>
    <property type="match status" value="1"/>
</dbReference>
<evidence type="ECO:0000259" key="5">
    <source>
        <dbReference type="PROSITE" id="PS51987"/>
    </source>
</evidence>
<proteinExistence type="inferred from homology"/>
<dbReference type="Pfam" id="PF00120">
    <property type="entry name" value="Gln-synt_C"/>
    <property type="match status" value="1"/>
</dbReference>
<organism evidence="6 7">
    <name type="scientific">Streptomyces palmae</name>
    <dbReference type="NCBI Taxonomy" id="1701085"/>
    <lineage>
        <taxon>Bacteria</taxon>
        <taxon>Bacillati</taxon>
        <taxon>Actinomycetota</taxon>
        <taxon>Actinomycetes</taxon>
        <taxon>Kitasatosporales</taxon>
        <taxon>Streptomycetaceae</taxon>
        <taxon>Streptomyces</taxon>
    </lineage>
</organism>
<dbReference type="InterPro" id="IPR008146">
    <property type="entry name" value="Gln_synth_cat_dom"/>
</dbReference>
<evidence type="ECO:0000256" key="2">
    <source>
        <dbReference type="ARBA" id="ARBA00022598"/>
    </source>
</evidence>
<dbReference type="GO" id="GO:0004356">
    <property type="term" value="F:glutamine synthetase activity"/>
    <property type="evidence" value="ECO:0007669"/>
    <property type="project" value="InterPro"/>
</dbReference>
<dbReference type="OrthoDB" id="3277468at2"/>
<dbReference type="Proteomes" id="UP000297948">
    <property type="component" value="Unassembled WGS sequence"/>
</dbReference>
<reference evidence="6 7" key="1">
    <citation type="submission" date="2019-03" db="EMBL/GenBank/DDBJ databases">
        <authorList>
            <person name="Gonzalez-Pimentel J.L."/>
        </authorList>
    </citation>
    <scope>NUCLEOTIDE SEQUENCE [LARGE SCALE GENOMIC DNA]</scope>
    <source>
        <strain evidence="6 7">JCM 31289</strain>
    </source>
</reference>
<dbReference type="SUPFAM" id="SSF55931">
    <property type="entry name" value="Glutamine synthetase/guanido kinase"/>
    <property type="match status" value="1"/>
</dbReference>
<dbReference type="EMBL" id="SRID01000008">
    <property type="protein sequence ID" value="TGB18444.1"/>
    <property type="molecule type" value="Genomic_DNA"/>
</dbReference>
<dbReference type="GO" id="GO:0006542">
    <property type="term" value="P:glutamine biosynthetic process"/>
    <property type="evidence" value="ECO:0007669"/>
    <property type="project" value="InterPro"/>
</dbReference>
<comment type="similarity">
    <text evidence="1 3 4">Belongs to the glutamine synthetase family.</text>
</comment>
<comment type="caution">
    <text evidence="6">The sequence shown here is derived from an EMBL/GenBank/DDBJ whole genome shotgun (WGS) entry which is preliminary data.</text>
</comment>
<dbReference type="Gene3D" id="3.30.590.10">
    <property type="entry name" value="Glutamine synthetase/guanido kinase, catalytic domain"/>
    <property type="match status" value="1"/>
</dbReference>
<dbReference type="PROSITE" id="PS51987">
    <property type="entry name" value="GS_CATALYTIC"/>
    <property type="match status" value="1"/>
</dbReference>
<evidence type="ECO:0000256" key="1">
    <source>
        <dbReference type="ARBA" id="ARBA00009897"/>
    </source>
</evidence>
<dbReference type="InterPro" id="IPR014746">
    <property type="entry name" value="Gln_synth/guanido_kin_cat_dom"/>
</dbReference>
<keyword evidence="7" id="KW-1185">Reference proteome</keyword>
<dbReference type="PANTHER" id="PTHR43785:SF12">
    <property type="entry name" value="TYPE-1 GLUTAMINE SYNTHETASE 2"/>
    <property type="match status" value="1"/>
</dbReference>
<name>A0A4Z0HDA8_9ACTN</name>
<dbReference type="RefSeq" id="WP_135337150.1">
    <property type="nucleotide sequence ID" value="NZ_JBHLTX010000060.1"/>
</dbReference>